<gene>
    <name evidence="2" type="primary">ypdA</name>
    <name evidence="2" type="ORF">C5745_14635</name>
</gene>
<comment type="caution">
    <text evidence="2">The sequence shown here is derived from an EMBL/GenBank/DDBJ whole genome shotgun (WGS) entry which is preliminary data.</text>
</comment>
<dbReference type="GO" id="GO:0050660">
    <property type="term" value="F:flavin adenine dinucleotide binding"/>
    <property type="evidence" value="ECO:0007669"/>
    <property type="project" value="TreeGrafter"/>
</dbReference>
<dbReference type="EMBL" id="PVBQ01000012">
    <property type="protein sequence ID" value="PRD46588.1"/>
    <property type="molecule type" value="Genomic_DNA"/>
</dbReference>
<accession>A0A2S9J1D7</accession>
<name>A0A2S9J1D7_9SPHI</name>
<organism evidence="2 3">
    <name type="scientific">Sphingobacterium haloxyli</name>
    <dbReference type="NCBI Taxonomy" id="2100533"/>
    <lineage>
        <taxon>Bacteria</taxon>
        <taxon>Pseudomonadati</taxon>
        <taxon>Bacteroidota</taxon>
        <taxon>Sphingobacteriia</taxon>
        <taxon>Sphingobacteriales</taxon>
        <taxon>Sphingobacteriaceae</taxon>
        <taxon>Sphingobacterium</taxon>
    </lineage>
</organism>
<dbReference type="Proteomes" id="UP000239711">
    <property type="component" value="Unassembled WGS sequence"/>
</dbReference>
<dbReference type="NCBIfam" id="TIGR04018">
    <property type="entry name" value="Bthiol_YpdA"/>
    <property type="match status" value="1"/>
</dbReference>
<sequence length="333" mass="37417">MDNYFDVLVIGAGPIGLACGIAAQKAGLSYIVLEKGCLVNSLYNYPLNMTFFSSSERLEIGDTPFVTTLPKPKRAEALEYYRRINGKFDLNTRLFEEVLEIQKDGELSIVITTKRQYIAQFVVVATGFYDIPMSLNVPGEDLPKVSHYYRDPHFFVNQHVVVVGASNSSVDAALETYRKGAKVTMVVRGPEIGPRVKYWVRPDIENRIALGEIDIYYLSQVTEIKEKSIIISTPNGTIEFENDFVLALTGYRPNFDFLRKIGIDVPHTAPMIPTHNPQTMETNVTGIYLAGVVCGGLNTHLWFIENSRVHADIIIQHILKRMSRCYANLEGKS</sequence>
<dbReference type="RefSeq" id="WP_105717751.1">
    <property type="nucleotide sequence ID" value="NZ_PVBQ01000012.1"/>
</dbReference>
<evidence type="ECO:0000313" key="3">
    <source>
        <dbReference type="Proteomes" id="UP000239711"/>
    </source>
</evidence>
<protein>
    <submittedName>
        <fullName evidence="2">YpdA family putative bacillithiol disulfide reductase</fullName>
    </submittedName>
</protein>
<dbReference type="InterPro" id="IPR050982">
    <property type="entry name" value="Auxin_biosynth/cation_transpt"/>
</dbReference>
<dbReference type="Pfam" id="PF13738">
    <property type="entry name" value="Pyr_redox_3"/>
    <property type="match status" value="1"/>
</dbReference>
<dbReference type="PANTHER" id="PTHR43539:SF4">
    <property type="entry name" value="BACILLIREDOXIN REDUCTASE BDR"/>
    <property type="match status" value="1"/>
</dbReference>
<dbReference type="SUPFAM" id="SSF51905">
    <property type="entry name" value="FAD/NAD(P)-binding domain"/>
    <property type="match status" value="1"/>
</dbReference>
<dbReference type="InterPro" id="IPR023856">
    <property type="entry name" value="Bdr"/>
</dbReference>
<dbReference type="Gene3D" id="3.50.50.60">
    <property type="entry name" value="FAD/NAD(P)-binding domain"/>
    <property type="match status" value="1"/>
</dbReference>
<keyword evidence="3" id="KW-1185">Reference proteome</keyword>
<proteinExistence type="predicted"/>
<dbReference type="InterPro" id="IPR036188">
    <property type="entry name" value="FAD/NAD-bd_sf"/>
</dbReference>
<dbReference type="AlphaFoldDB" id="A0A2S9J1D7"/>
<dbReference type="GO" id="GO:0004497">
    <property type="term" value="F:monooxygenase activity"/>
    <property type="evidence" value="ECO:0007669"/>
    <property type="project" value="TreeGrafter"/>
</dbReference>
<evidence type="ECO:0000256" key="1">
    <source>
        <dbReference type="ARBA" id="ARBA00023002"/>
    </source>
</evidence>
<keyword evidence="1" id="KW-0560">Oxidoreductase</keyword>
<dbReference type="OrthoDB" id="9778740at2"/>
<reference evidence="2 3" key="1">
    <citation type="submission" date="2018-02" db="EMBL/GenBank/DDBJ databases">
        <title>The draft genome of Sphingobacterium sp. 5JN-11.</title>
        <authorList>
            <person name="Liu L."/>
            <person name="Li L."/>
            <person name="Liang L."/>
            <person name="Zhang X."/>
            <person name="Wang T."/>
        </authorList>
    </citation>
    <scope>NUCLEOTIDE SEQUENCE [LARGE SCALE GENOMIC DNA]</scope>
    <source>
        <strain evidence="2 3">5JN-11</strain>
    </source>
</reference>
<dbReference type="PANTHER" id="PTHR43539">
    <property type="entry name" value="FLAVIN-BINDING MONOOXYGENASE-LIKE PROTEIN (AFU_ORTHOLOGUE AFUA_4G09220)"/>
    <property type="match status" value="1"/>
</dbReference>
<dbReference type="PRINTS" id="PR00469">
    <property type="entry name" value="PNDRDTASEII"/>
</dbReference>
<evidence type="ECO:0000313" key="2">
    <source>
        <dbReference type="EMBL" id="PRD46588.1"/>
    </source>
</evidence>
<dbReference type="PRINTS" id="PR00368">
    <property type="entry name" value="FADPNR"/>
</dbReference>